<dbReference type="EMBL" id="QCYY01001306">
    <property type="protein sequence ID" value="ROT78982.1"/>
    <property type="molecule type" value="Genomic_DNA"/>
</dbReference>
<keyword evidence="4" id="KW-1185">Reference proteome</keyword>
<evidence type="ECO:0000313" key="4">
    <source>
        <dbReference type="Proteomes" id="UP000283509"/>
    </source>
</evidence>
<evidence type="ECO:0000256" key="1">
    <source>
        <dbReference type="ARBA" id="ARBA00022700"/>
    </source>
</evidence>
<feature type="non-terminal residue" evidence="3">
    <location>
        <position position="202"/>
    </location>
</feature>
<dbReference type="GO" id="GO:0043005">
    <property type="term" value="C:neuron projection"/>
    <property type="evidence" value="ECO:0007669"/>
    <property type="project" value="TreeGrafter"/>
</dbReference>
<dbReference type="Gene3D" id="1.10.10.10">
    <property type="entry name" value="Winged helix-like DNA-binding domain superfamily/Winged helix DNA-binding domain"/>
    <property type="match status" value="1"/>
</dbReference>
<dbReference type="Pfam" id="PF00610">
    <property type="entry name" value="DEP"/>
    <property type="match status" value="1"/>
</dbReference>
<feature type="domain" description="DEP" evidence="2">
    <location>
        <begin position="35"/>
        <end position="110"/>
    </location>
</feature>
<dbReference type="OrthoDB" id="196547at2759"/>
<gene>
    <name evidence="3" type="ORF">C7M84_002290</name>
</gene>
<dbReference type="AlphaFoldDB" id="A0A423TRB4"/>
<name>A0A423TRB4_PENVA</name>
<proteinExistence type="predicted"/>
<dbReference type="STRING" id="6689.A0A423TRB4"/>
<dbReference type="InterPro" id="IPR036390">
    <property type="entry name" value="WH_DNA-bd_sf"/>
</dbReference>
<dbReference type="PROSITE" id="PS50186">
    <property type="entry name" value="DEP"/>
    <property type="match status" value="1"/>
</dbReference>
<accession>A0A423TRB4</accession>
<dbReference type="SUPFAM" id="SSF46785">
    <property type="entry name" value="Winged helix' DNA-binding domain"/>
    <property type="match status" value="1"/>
</dbReference>
<dbReference type="GO" id="GO:0035556">
    <property type="term" value="P:intracellular signal transduction"/>
    <property type="evidence" value="ECO:0007669"/>
    <property type="project" value="InterPro"/>
</dbReference>
<dbReference type="InterPro" id="IPR000591">
    <property type="entry name" value="DEP_dom"/>
</dbReference>
<dbReference type="GO" id="GO:0008277">
    <property type="term" value="P:regulation of G protein-coupled receptor signaling pathway"/>
    <property type="evidence" value="ECO:0007669"/>
    <property type="project" value="InterPro"/>
</dbReference>
<dbReference type="PANTHER" id="PTHR45746">
    <property type="entry name" value="LP21163P"/>
    <property type="match status" value="1"/>
</dbReference>
<reference evidence="3 4" key="2">
    <citation type="submission" date="2019-01" db="EMBL/GenBank/DDBJ databases">
        <title>The decoding of complex shrimp genome reveals the adaptation for benthos swimmer, frequently molting mechanism and breeding impact on genome.</title>
        <authorList>
            <person name="Sun Y."/>
            <person name="Gao Y."/>
            <person name="Yu Y."/>
        </authorList>
    </citation>
    <scope>NUCLEOTIDE SEQUENCE [LARGE SCALE GENOMIC DNA]</scope>
    <source>
        <tissue evidence="3">Muscle</tissue>
    </source>
</reference>
<dbReference type="InterPro" id="IPR047016">
    <property type="entry name" value="RGS6/7/9/11"/>
</dbReference>
<comment type="caution">
    <text evidence="3">The sequence shown here is derived from an EMBL/GenBank/DDBJ whole genome shotgun (WGS) entry which is preliminary data.</text>
</comment>
<dbReference type="GO" id="GO:0005096">
    <property type="term" value="F:GTPase activator activity"/>
    <property type="evidence" value="ECO:0007669"/>
    <property type="project" value="TreeGrafter"/>
</dbReference>
<keyword evidence="1" id="KW-0734">Signal transduction inhibitor</keyword>
<dbReference type="Proteomes" id="UP000283509">
    <property type="component" value="Unassembled WGS sequence"/>
</dbReference>
<sequence>MSKHSHFILLVPLRPSSNALWSFQMEKIVEQMQQEETGVPVRTVKSFMTKIPSVFTGADLITWMMRNLDVEDQTAEALHLAHLMAAHGYFFPIDDHVLTVKKTTLLSTGSRLPISGLPTVGNLKTQTMLFTCAKGRCKTRRDSNWPTTRPRTWRGYRRCSAGNGSSSSCRLRRRAKWTRRGTSWRGRSWTLRNGPSGTSIGQ</sequence>
<dbReference type="GO" id="GO:0005737">
    <property type="term" value="C:cytoplasm"/>
    <property type="evidence" value="ECO:0007669"/>
    <property type="project" value="TreeGrafter"/>
</dbReference>
<dbReference type="SMART" id="SM00049">
    <property type="entry name" value="DEP"/>
    <property type="match status" value="1"/>
</dbReference>
<evidence type="ECO:0000313" key="3">
    <source>
        <dbReference type="EMBL" id="ROT78982.1"/>
    </source>
</evidence>
<protein>
    <recommendedName>
        <fullName evidence="2">DEP domain-containing protein</fullName>
    </recommendedName>
</protein>
<evidence type="ECO:0000259" key="2">
    <source>
        <dbReference type="PROSITE" id="PS50186"/>
    </source>
</evidence>
<reference evidence="3 4" key="1">
    <citation type="submission" date="2018-04" db="EMBL/GenBank/DDBJ databases">
        <authorList>
            <person name="Zhang X."/>
            <person name="Yuan J."/>
            <person name="Li F."/>
            <person name="Xiang J."/>
        </authorList>
    </citation>
    <scope>NUCLEOTIDE SEQUENCE [LARGE SCALE GENOMIC DNA]</scope>
    <source>
        <tissue evidence="3">Muscle</tissue>
    </source>
</reference>
<organism evidence="3 4">
    <name type="scientific">Penaeus vannamei</name>
    <name type="common">Whiteleg shrimp</name>
    <name type="synonym">Litopenaeus vannamei</name>
    <dbReference type="NCBI Taxonomy" id="6689"/>
    <lineage>
        <taxon>Eukaryota</taxon>
        <taxon>Metazoa</taxon>
        <taxon>Ecdysozoa</taxon>
        <taxon>Arthropoda</taxon>
        <taxon>Crustacea</taxon>
        <taxon>Multicrustacea</taxon>
        <taxon>Malacostraca</taxon>
        <taxon>Eumalacostraca</taxon>
        <taxon>Eucarida</taxon>
        <taxon>Decapoda</taxon>
        <taxon>Dendrobranchiata</taxon>
        <taxon>Penaeoidea</taxon>
        <taxon>Penaeidae</taxon>
        <taxon>Penaeus</taxon>
    </lineage>
</organism>
<dbReference type="CDD" id="cd04450">
    <property type="entry name" value="DEP_RGS7-like"/>
    <property type="match status" value="1"/>
</dbReference>
<dbReference type="InterPro" id="IPR036388">
    <property type="entry name" value="WH-like_DNA-bd_sf"/>
</dbReference>
<dbReference type="PANTHER" id="PTHR45746:SF6">
    <property type="entry name" value="LP21163P"/>
    <property type="match status" value="1"/>
</dbReference>
<dbReference type="GO" id="GO:0009968">
    <property type="term" value="P:negative regulation of signal transduction"/>
    <property type="evidence" value="ECO:0007669"/>
    <property type="project" value="UniProtKB-KW"/>
</dbReference>